<comment type="catalytic activity">
    <reaction evidence="7">
        <text>a 2'-deoxycytidine in DNA + S-adenosyl-L-methionine = an N(4)-methyl-2'-deoxycytidine in DNA + S-adenosyl-L-homocysteine + H(+)</text>
        <dbReference type="Rhea" id="RHEA:16857"/>
        <dbReference type="Rhea" id="RHEA-COMP:11369"/>
        <dbReference type="Rhea" id="RHEA-COMP:13674"/>
        <dbReference type="ChEBI" id="CHEBI:15378"/>
        <dbReference type="ChEBI" id="CHEBI:57856"/>
        <dbReference type="ChEBI" id="CHEBI:59789"/>
        <dbReference type="ChEBI" id="CHEBI:85452"/>
        <dbReference type="ChEBI" id="CHEBI:137933"/>
        <dbReference type="EC" id="2.1.1.113"/>
    </reaction>
</comment>
<dbReference type="Gene3D" id="3.40.50.150">
    <property type="entry name" value="Vaccinia Virus protein VP39"/>
    <property type="match status" value="2"/>
</dbReference>
<dbReference type="InterPro" id="IPR017985">
    <property type="entry name" value="MeTrfase_CN4_CS"/>
</dbReference>
<keyword evidence="3" id="KW-0489">Methyltransferase</keyword>
<comment type="caution">
    <text evidence="8">The sequence shown here is derived from an EMBL/GenBank/DDBJ whole genome shotgun (WGS) entry which is preliminary data.</text>
</comment>
<evidence type="ECO:0000256" key="2">
    <source>
        <dbReference type="ARBA" id="ARBA00012185"/>
    </source>
</evidence>
<dbReference type="GO" id="GO:0032259">
    <property type="term" value="P:methylation"/>
    <property type="evidence" value="ECO:0007669"/>
    <property type="project" value="UniProtKB-KW"/>
</dbReference>
<dbReference type="InterPro" id="IPR029063">
    <property type="entry name" value="SAM-dependent_MTases_sf"/>
</dbReference>
<dbReference type="PROSITE" id="PS00093">
    <property type="entry name" value="N4_MTASE"/>
    <property type="match status" value="1"/>
</dbReference>
<dbReference type="GO" id="GO:0009307">
    <property type="term" value="P:DNA restriction-modification system"/>
    <property type="evidence" value="ECO:0007669"/>
    <property type="project" value="UniProtKB-KW"/>
</dbReference>
<sequence>MIIQNTIEETLTAIDKEILNGENHDKREFVRKILNYPAMMVPSVQESIIKAILNFLPENRSLIDPFMGAANSLVAGMKYGFNVYGQDINPLSILISQVKTADYNIQELNDALNRIKLFVENDDSNSVDVNFKNITKWFKFEVQQELSRLRRAILSEQDLYIRKFYWVALAEVIRNCSNDRTSTFKMHIRTTEDIQNRKVFPITTFINLSKKSIADIEDFRNSLEKENLLENGKYIRTSEVKWGNSMQKVLTDEKFQLLLTSPPYGDNHTTVTYGQFSYLPLQWIPVNEIDETITLDYLKIINEIDSNSLGGKNLVSPKELEDKLFPKTKTLKEYFNVLNTVERNKARKVLNFINDLDITIDNVLEKMDVNSYLVWTIGNRNVNNMEVKNDKILTELLESKGLFLVTDLTRDILSKRMPGRNNFSDTMSKEKILIFKKPF</sequence>
<evidence type="ECO:0000313" key="8">
    <source>
        <dbReference type="EMBL" id="MPL56217.1"/>
    </source>
</evidence>
<evidence type="ECO:0000256" key="6">
    <source>
        <dbReference type="ARBA" id="ARBA00022747"/>
    </source>
</evidence>
<keyword evidence="6" id="KW-0680">Restriction system</keyword>
<gene>
    <name evidence="8" type="ORF">SDC9_01699</name>
</gene>
<comment type="similarity">
    <text evidence="1">Belongs to the N(4)/N(6)-methyltransferase family. N(4) subfamily.</text>
</comment>
<dbReference type="EC" id="2.1.1.113" evidence="2"/>
<dbReference type="GO" id="GO:0003677">
    <property type="term" value="F:DNA binding"/>
    <property type="evidence" value="ECO:0007669"/>
    <property type="project" value="InterPro"/>
</dbReference>
<evidence type="ECO:0000256" key="5">
    <source>
        <dbReference type="ARBA" id="ARBA00022691"/>
    </source>
</evidence>
<dbReference type="SUPFAM" id="SSF53335">
    <property type="entry name" value="S-adenosyl-L-methionine-dependent methyltransferases"/>
    <property type="match status" value="1"/>
</dbReference>
<reference evidence="8" key="1">
    <citation type="submission" date="2019-08" db="EMBL/GenBank/DDBJ databases">
        <authorList>
            <person name="Kucharzyk K."/>
            <person name="Murdoch R.W."/>
            <person name="Higgins S."/>
            <person name="Loffler F."/>
        </authorList>
    </citation>
    <scope>NUCLEOTIDE SEQUENCE</scope>
</reference>
<dbReference type="AlphaFoldDB" id="A0A644SPI6"/>
<accession>A0A644SPI6</accession>
<evidence type="ECO:0000256" key="3">
    <source>
        <dbReference type="ARBA" id="ARBA00022603"/>
    </source>
</evidence>
<evidence type="ECO:0000256" key="1">
    <source>
        <dbReference type="ARBA" id="ARBA00010203"/>
    </source>
</evidence>
<dbReference type="GO" id="GO:0015667">
    <property type="term" value="F:site-specific DNA-methyltransferase (cytosine-N4-specific) activity"/>
    <property type="evidence" value="ECO:0007669"/>
    <property type="project" value="UniProtKB-EC"/>
</dbReference>
<protein>
    <recommendedName>
        <fullName evidence="2">site-specific DNA-methyltransferase (cytosine-N(4)-specific)</fullName>
        <ecNumber evidence="2">2.1.1.113</ecNumber>
    </recommendedName>
</protein>
<keyword evidence="4" id="KW-0808">Transferase</keyword>
<name>A0A644SPI6_9ZZZZ</name>
<evidence type="ECO:0000256" key="4">
    <source>
        <dbReference type="ARBA" id="ARBA00022679"/>
    </source>
</evidence>
<dbReference type="EMBL" id="VSSQ01000002">
    <property type="protein sequence ID" value="MPL56217.1"/>
    <property type="molecule type" value="Genomic_DNA"/>
</dbReference>
<organism evidence="8">
    <name type="scientific">bioreactor metagenome</name>
    <dbReference type="NCBI Taxonomy" id="1076179"/>
    <lineage>
        <taxon>unclassified sequences</taxon>
        <taxon>metagenomes</taxon>
        <taxon>ecological metagenomes</taxon>
    </lineage>
</organism>
<proteinExistence type="inferred from homology"/>
<keyword evidence="5" id="KW-0949">S-adenosyl-L-methionine</keyword>
<evidence type="ECO:0000256" key="7">
    <source>
        <dbReference type="ARBA" id="ARBA00049120"/>
    </source>
</evidence>